<comment type="caution">
    <text evidence="2">The sequence shown here is derived from an EMBL/GenBank/DDBJ whole genome shotgun (WGS) entry which is preliminary data.</text>
</comment>
<dbReference type="AlphaFoldDB" id="A0A561UHA0"/>
<reference evidence="2 3" key="1">
    <citation type="submission" date="2019-06" db="EMBL/GenBank/DDBJ databases">
        <title>Sequencing the genomes of 1000 actinobacteria strains.</title>
        <authorList>
            <person name="Klenk H.-P."/>
        </authorList>
    </citation>
    <scope>NUCLEOTIDE SEQUENCE [LARGE SCALE GENOMIC DNA]</scope>
    <source>
        <strain evidence="2 3">DSM 44826</strain>
    </source>
</reference>
<dbReference type="EMBL" id="VIWT01000001">
    <property type="protein sequence ID" value="TWF98732.1"/>
    <property type="molecule type" value="Genomic_DNA"/>
</dbReference>
<dbReference type="RefSeq" id="WP_145905114.1">
    <property type="nucleotide sequence ID" value="NZ_BAAAMZ010000012.1"/>
</dbReference>
<proteinExistence type="predicted"/>
<accession>A0A561UHA0</accession>
<dbReference type="InterPro" id="IPR049244">
    <property type="entry name" value="DUF6879"/>
</dbReference>
<dbReference type="Proteomes" id="UP000317940">
    <property type="component" value="Unassembled WGS sequence"/>
</dbReference>
<dbReference type="Pfam" id="PF21806">
    <property type="entry name" value="DUF6879"/>
    <property type="match status" value="1"/>
</dbReference>
<evidence type="ECO:0000259" key="1">
    <source>
        <dbReference type="Pfam" id="PF21806"/>
    </source>
</evidence>
<sequence>MTQSVPTFAELLATARHSAVHLEMRDTYHGQDSGGFAEYLRSGYANTDIASAHWTRWGDMVAEAAGRGVALRRARIVSQPVTDYIRYEHALTQANVALGEQVRWLPRRLASDLALPGNDYWLFDDERVLFNHFTGDGAWADPRLTHVDDPAVVKLCADAFEAVWDRAVDHADFTV</sequence>
<feature type="domain" description="DUF6879" evidence="1">
    <location>
        <begin position="7"/>
        <end position="174"/>
    </location>
</feature>
<evidence type="ECO:0000313" key="3">
    <source>
        <dbReference type="Proteomes" id="UP000317940"/>
    </source>
</evidence>
<organism evidence="2 3">
    <name type="scientific">Kitasatospora viridis</name>
    <dbReference type="NCBI Taxonomy" id="281105"/>
    <lineage>
        <taxon>Bacteria</taxon>
        <taxon>Bacillati</taxon>
        <taxon>Actinomycetota</taxon>
        <taxon>Actinomycetes</taxon>
        <taxon>Kitasatosporales</taxon>
        <taxon>Streptomycetaceae</taxon>
        <taxon>Kitasatospora</taxon>
    </lineage>
</organism>
<evidence type="ECO:0000313" key="2">
    <source>
        <dbReference type="EMBL" id="TWF98732.1"/>
    </source>
</evidence>
<name>A0A561UHA0_9ACTN</name>
<dbReference type="OrthoDB" id="4562627at2"/>
<gene>
    <name evidence="2" type="ORF">FHX73_112554</name>
</gene>
<protein>
    <recommendedName>
        <fullName evidence="1">DUF6879 domain-containing protein</fullName>
    </recommendedName>
</protein>
<keyword evidence="3" id="KW-1185">Reference proteome</keyword>